<sequence>MANIKSAKKRAKQSEKNRIQNLSRKTAIKTAVKKVLVAIDKKTSIEETQALLSDVAAKLARAKGKNLIHRNTASRKLSRLAKRVNKFVTEQSAQA</sequence>
<keyword evidence="3 8" id="KW-0699">rRNA-binding</keyword>
<dbReference type="STRING" id="673862.BABL1_gene_678"/>
<dbReference type="OrthoDB" id="9808392at2"/>
<dbReference type="HOGENOM" id="CLU_160655_3_1_7"/>
<dbReference type="FunFam" id="1.20.58.110:FF:000001">
    <property type="entry name" value="30S ribosomal protein S20"/>
    <property type="match status" value="1"/>
</dbReference>
<dbReference type="RefSeq" id="WP_023791313.1">
    <property type="nucleotide sequence ID" value="NC_023003.1"/>
</dbReference>
<evidence type="ECO:0000313" key="10">
    <source>
        <dbReference type="EMBL" id="CDK30340.1"/>
    </source>
</evidence>
<dbReference type="EMBL" id="HG793133">
    <property type="protein sequence ID" value="CDK30340.1"/>
    <property type="molecule type" value="Genomic_DNA"/>
</dbReference>
<evidence type="ECO:0000256" key="2">
    <source>
        <dbReference type="ARBA" id="ARBA00007634"/>
    </source>
</evidence>
<comment type="function">
    <text evidence="1 8">Binds directly to 16S ribosomal RNA.</text>
</comment>
<evidence type="ECO:0000256" key="6">
    <source>
        <dbReference type="ARBA" id="ARBA00023274"/>
    </source>
</evidence>
<dbReference type="GO" id="GO:0005829">
    <property type="term" value="C:cytosol"/>
    <property type="evidence" value="ECO:0007669"/>
    <property type="project" value="TreeGrafter"/>
</dbReference>
<keyword evidence="6 8" id="KW-0687">Ribonucleoprotein</keyword>
<comment type="similarity">
    <text evidence="2 8">Belongs to the bacterial ribosomal protein bS20 family.</text>
</comment>
<evidence type="ECO:0000256" key="3">
    <source>
        <dbReference type="ARBA" id="ARBA00022730"/>
    </source>
</evidence>
<dbReference type="KEGG" id="dpb:BABL1_gene_678"/>
<dbReference type="GO" id="GO:0006412">
    <property type="term" value="P:translation"/>
    <property type="evidence" value="ECO:0007669"/>
    <property type="project" value="UniProtKB-UniRule"/>
</dbReference>
<evidence type="ECO:0000313" key="11">
    <source>
        <dbReference type="Proteomes" id="UP000018769"/>
    </source>
</evidence>
<evidence type="ECO:0000256" key="5">
    <source>
        <dbReference type="ARBA" id="ARBA00022980"/>
    </source>
</evidence>
<dbReference type="SUPFAM" id="SSF46992">
    <property type="entry name" value="Ribosomal protein S20"/>
    <property type="match status" value="1"/>
</dbReference>
<keyword evidence="5 8" id="KW-0689">Ribosomal protein</keyword>
<dbReference type="GO" id="GO:0015935">
    <property type="term" value="C:small ribosomal subunit"/>
    <property type="evidence" value="ECO:0007669"/>
    <property type="project" value="TreeGrafter"/>
</dbReference>
<dbReference type="GO" id="GO:0003735">
    <property type="term" value="F:structural constituent of ribosome"/>
    <property type="evidence" value="ECO:0007669"/>
    <property type="project" value="InterPro"/>
</dbReference>
<keyword evidence="4 8" id="KW-0694">RNA-binding</keyword>
<accession>V6DFJ0</accession>
<dbReference type="PANTHER" id="PTHR33398:SF1">
    <property type="entry name" value="SMALL RIBOSOMAL SUBUNIT PROTEIN BS20C"/>
    <property type="match status" value="1"/>
</dbReference>
<protein>
    <recommendedName>
        <fullName evidence="7 8">Small ribosomal subunit protein bS20</fullName>
    </recommendedName>
</protein>
<gene>
    <name evidence="8 10" type="primary">rpsT</name>
    <name evidence="10" type="ORF">BABL1_gene_678</name>
</gene>
<dbReference type="HAMAP" id="MF_00500">
    <property type="entry name" value="Ribosomal_bS20"/>
    <property type="match status" value="1"/>
</dbReference>
<dbReference type="PATRIC" id="fig|673862.3.peg.227"/>
<evidence type="ECO:0000256" key="7">
    <source>
        <dbReference type="ARBA" id="ARBA00035136"/>
    </source>
</evidence>
<organism evidence="10 11">
    <name type="scientific">Candidatus Babela massiliensis</name>
    <dbReference type="NCBI Taxonomy" id="673862"/>
    <lineage>
        <taxon>Bacteria</taxon>
        <taxon>Candidatus Babelota</taxon>
        <taxon>Candidatus Babeliae</taxon>
        <taxon>Candidatus Babeliales</taxon>
        <taxon>Candidatus Babeliaceae</taxon>
        <taxon>Candidatus Babela</taxon>
    </lineage>
</organism>
<dbReference type="Proteomes" id="UP000018769">
    <property type="component" value="Chromosome I"/>
</dbReference>
<dbReference type="eggNOG" id="COG0268">
    <property type="taxonomic scope" value="Bacteria"/>
</dbReference>
<keyword evidence="11" id="KW-1185">Reference proteome</keyword>
<dbReference type="AlphaFoldDB" id="V6DFJ0"/>
<reference evidence="10 11" key="1">
    <citation type="journal article" date="2015" name="Biol. Direct">
        <title>Babela massiliensis, a representative of a widespread bacterial phylum with unusual adaptations to parasitism in amoebae.</title>
        <authorList>
            <person name="Pagnier I."/>
            <person name="Yutin N."/>
            <person name="Croce O."/>
            <person name="Makarova K.S."/>
            <person name="Wolf Y.I."/>
            <person name="Benamar S."/>
            <person name="Raoult D."/>
            <person name="Koonin E.V."/>
            <person name="La Scola B."/>
        </authorList>
    </citation>
    <scope>NUCLEOTIDE SEQUENCE [LARGE SCALE GENOMIC DNA]</scope>
    <source>
        <strain evidence="11">BABL1</strain>
    </source>
</reference>
<evidence type="ECO:0000256" key="1">
    <source>
        <dbReference type="ARBA" id="ARBA00003134"/>
    </source>
</evidence>
<evidence type="ECO:0000256" key="9">
    <source>
        <dbReference type="SAM" id="MobiDB-lite"/>
    </source>
</evidence>
<proteinExistence type="inferred from homology"/>
<evidence type="ECO:0000256" key="4">
    <source>
        <dbReference type="ARBA" id="ARBA00022884"/>
    </source>
</evidence>
<dbReference type="Pfam" id="PF01649">
    <property type="entry name" value="Ribosomal_S20p"/>
    <property type="match status" value="1"/>
</dbReference>
<dbReference type="InterPro" id="IPR002583">
    <property type="entry name" value="Ribosomal_bS20"/>
</dbReference>
<dbReference type="PANTHER" id="PTHR33398">
    <property type="entry name" value="30S RIBOSOMAL PROTEIN S20"/>
    <property type="match status" value="1"/>
</dbReference>
<name>V6DFJ0_9BACT</name>
<dbReference type="GO" id="GO:0070181">
    <property type="term" value="F:small ribosomal subunit rRNA binding"/>
    <property type="evidence" value="ECO:0007669"/>
    <property type="project" value="TreeGrafter"/>
</dbReference>
<dbReference type="Gene3D" id="1.20.58.110">
    <property type="entry name" value="Ribosomal protein S20"/>
    <property type="match status" value="1"/>
</dbReference>
<dbReference type="NCBIfam" id="TIGR00029">
    <property type="entry name" value="S20"/>
    <property type="match status" value="1"/>
</dbReference>
<evidence type="ECO:0000256" key="8">
    <source>
        <dbReference type="HAMAP-Rule" id="MF_00500"/>
    </source>
</evidence>
<feature type="region of interest" description="Disordered" evidence="9">
    <location>
        <begin position="1"/>
        <end position="22"/>
    </location>
</feature>
<feature type="compositionally biased region" description="Basic residues" evidence="9">
    <location>
        <begin position="1"/>
        <end position="11"/>
    </location>
</feature>
<dbReference type="InterPro" id="IPR036510">
    <property type="entry name" value="Ribosomal_bS20_sf"/>
</dbReference>